<reference evidence="14" key="1">
    <citation type="submission" date="2016-04" db="EMBL/GenBank/DDBJ databases">
        <authorList>
            <person name="Evans L.H."/>
            <person name="Alamgir A."/>
            <person name="Owens N."/>
            <person name="Weber N.D."/>
            <person name="Virtaneva K."/>
            <person name="Barbian K."/>
            <person name="Babar A."/>
            <person name="Rosenke K."/>
        </authorList>
    </citation>
    <scope>NUCLEOTIDE SEQUENCE</scope>
    <source>
        <strain evidence="14">86</strain>
    </source>
</reference>
<feature type="compositionally biased region" description="Basic and acidic residues" evidence="12">
    <location>
        <begin position="134"/>
        <end position="146"/>
    </location>
</feature>
<dbReference type="EC" id="3.1.26.4" evidence="5 11"/>
<keyword evidence="6 11" id="KW-0540">Nuclease</keyword>
<evidence type="ECO:0000256" key="10">
    <source>
        <dbReference type="ARBA" id="ARBA00022842"/>
    </source>
</evidence>
<evidence type="ECO:0000259" key="13">
    <source>
        <dbReference type="PROSITE" id="PS50879"/>
    </source>
</evidence>
<evidence type="ECO:0000256" key="9">
    <source>
        <dbReference type="ARBA" id="ARBA00022801"/>
    </source>
</evidence>
<dbReference type="GO" id="GO:0004523">
    <property type="term" value="F:RNA-DNA hybrid ribonuclease activity"/>
    <property type="evidence" value="ECO:0007669"/>
    <property type="project" value="UniProtKB-UniRule"/>
</dbReference>
<dbReference type="GO" id="GO:0005737">
    <property type="term" value="C:cytoplasm"/>
    <property type="evidence" value="ECO:0007669"/>
    <property type="project" value="UniProtKB-SubCell"/>
</dbReference>
<keyword evidence="11" id="KW-0963">Cytoplasm</keyword>
<keyword evidence="8 11" id="KW-0255">Endonuclease</keyword>
<feature type="binding site" evidence="11">
    <location>
        <position position="14"/>
    </location>
    <ligand>
        <name>Mg(2+)</name>
        <dbReference type="ChEBI" id="CHEBI:18420"/>
        <label>2</label>
    </ligand>
</feature>
<dbReference type="EMBL" id="FLUQ01000002">
    <property type="protein sequence ID" value="SBW05164.1"/>
    <property type="molecule type" value="Genomic_DNA"/>
</dbReference>
<dbReference type="FunFam" id="3.30.420.10:FF:000089">
    <property type="entry name" value="Ribonuclease H"/>
    <property type="match status" value="1"/>
</dbReference>
<proteinExistence type="inferred from homology"/>
<name>A0A212K0C4_9DELT</name>
<keyword evidence="10 11" id="KW-0460">Magnesium</keyword>
<dbReference type="GO" id="GO:0043137">
    <property type="term" value="P:DNA replication, removal of RNA primer"/>
    <property type="evidence" value="ECO:0007669"/>
    <property type="project" value="TreeGrafter"/>
</dbReference>
<feature type="binding site" evidence="11">
    <location>
        <position position="14"/>
    </location>
    <ligand>
        <name>Mg(2+)</name>
        <dbReference type="ChEBI" id="CHEBI:18420"/>
        <label>1</label>
    </ligand>
</feature>
<evidence type="ECO:0000256" key="4">
    <source>
        <dbReference type="ARBA" id="ARBA00011245"/>
    </source>
</evidence>
<dbReference type="InterPro" id="IPR002156">
    <property type="entry name" value="RNaseH_domain"/>
</dbReference>
<evidence type="ECO:0000256" key="6">
    <source>
        <dbReference type="ARBA" id="ARBA00022722"/>
    </source>
</evidence>
<comment type="subunit">
    <text evidence="4 11">Monomer.</text>
</comment>
<evidence type="ECO:0000256" key="5">
    <source>
        <dbReference type="ARBA" id="ARBA00012180"/>
    </source>
</evidence>
<evidence type="ECO:0000313" key="14">
    <source>
        <dbReference type="EMBL" id="SBW05164.1"/>
    </source>
</evidence>
<gene>
    <name evidence="11 14" type="primary">rnhA</name>
    <name evidence="14" type="ORF">KL86DPRO_20440</name>
</gene>
<dbReference type="PANTHER" id="PTHR10642:SF26">
    <property type="entry name" value="RIBONUCLEASE H1"/>
    <property type="match status" value="1"/>
</dbReference>
<sequence length="160" mass="17623">MTGAGKKLVHAFTDGSCLGNPGPGGWAAILKFNVAEKVLTGGYARTTNNRMEIMAALFALEALKEPCKVVLFTDSRYLCDAVEKHWLRSWRKNGWKTAAKKPVKNRDLWERLSPLLERHAVTFHWLEGHAGHPQNERADALAREAASKPSLPADSGFGGE</sequence>
<dbReference type="CDD" id="cd09278">
    <property type="entry name" value="RNase_HI_prokaryote_like"/>
    <property type="match status" value="1"/>
</dbReference>
<dbReference type="InterPro" id="IPR050092">
    <property type="entry name" value="RNase_H"/>
</dbReference>
<comment type="subcellular location">
    <subcellularLocation>
        <location evidence="11">Cytoplasm</location>
    </subcellularLocation>
</comment>
<evidence type="ECO:0000256" key="3">
    <source>
        <dbReference type="ARBA" id="ARBA00005300"/>
    </source>
</evidence>
<dbReference type="PROSITE" id="PS50879">
    <property type="entry name" value="RNASE_H_1"/>
    <property type="match status" value="1"/>
</dbReference>
<dbReference type="InterPro" id="IPR036397">
    <property type="entry name" value="RNaseH_sf"/>
</dbReference>
<evidence type="ECO:0000256" key="2">
    <source>
        <dbReference type="ARBA" id="ARBA00004065"/>
    </source>
</evidence>
<dbReference type="Gene3D" id="3.30.420.10">
    <property type="entry name" value="Ribonuclease H-like superfamily/Ribonuclease H"/>
    <property type="match status" value="1"/>
</dbReference>
<comment type="catalytic activity">
    <reaction evidence="1 11">
        <text>Endonucleolytic cleavage to 5'-phosphomonoester.</text>
        <dbReference type="EC" id="3.1.26.4"/>
    </reaction>
</comment>
<organism evidence="14">
    <name type="scientific">uncultured delta proteobacterium</name>
    <dbReference type="NCBI Taxonomy" id="34034"/>
    <lineage>
        <taxon>Bacteria</taxon>
        <taxon>Deltaproteobacteria</taxon>
        <taxon>environmental samples</taxon>
    </lineage>
</organism>
<dbReference type="InterPro" id="IPR022892">
    <property type="entry name" value="RNaseHI"/>
</dbReference>
<evidence type="ECO:0000256" key="8">
    <source>
        <dbReference type="ARBA" id="ARBA00022759"/>
    </source>
</evidence>
<dbReference type="GO" id="GO:0000287">
    <property type="term" value="F:magnesium ion binding"/>
    <property type="evidence" value="ECO:0007669"/>
    <property type="project" value="UniProtKB-UniRule"/>
</dbReference>
<feature type="binding site" evidence="11">
    <location>
        <position position="52"/>
    </location>
    <ligand>
        <name>Mg(2+)</name>
        <dbReference type="ChEBI" id="CHEBI:18420"/>
        <label>1</label>
    </ligand>
</feature>
<accession>A0A212K0C4</accession>
<evidence type="ECO:0000256" key="7">
    <source>
        <dbReference type="ARBA" id="ARBA00022723"/>
    </source>
</evidence>
<feature type="binding site" evidence="11">
    <location>
        <position position="139"/>
    </location>
    <ligand>
        <name>Mg(2+)</name>
        <dbReference type="ChEBI" id="CHEBI:18420"/>
        <label>2</label>
    </ligand>
</feature>
<dbReference type="GO" id="GO:0003676">
    <property type="term" value="F:nucleic acid binding"/>
    <property type="evidence" value="ECO:0007669"/>
    <property type="project" value="InterPro"/>
</dbReference>
<evidence type="ECO:0000256" key="1">
    <source>
        <dbReference type="ARBA" id="ARBA00000077"/>
    </source>
</evidence>
<feature type="region of interest" description="Disordered" evidence="12">
    <location>
        <begin position="134"/>
        <end position="160"/>
    </location>
</feature>
<keyword evidence="7 11" id="KW-0479">Metal-binding</keyword>
<evidence type="ECO:0000256" key="11">
    <source>
        <dbReference type="HAMAP-Rule" id="MF_00042"/>
    </source>
</evidence>
<evidence type="ECO:0000256" key="12">
    <source>
        <dbReference type="SAM" id="MobiDB-lite"/>
    </source>
</evidence>
<dbReference type="InterPro" id="IPR012337">
    <property type="entry name" value="RNaseH-like_sf"/>
</dbReference>
<comment type="function">
    <text evidence="2 11">Endonuclease that specifically degrades the RNA of RNA-DNA hybrids.</text>
</comment>
<keyword evidence="9 11" id="KW-0378">Hydrolase</keyword>
<dbReference type="Pfam" id="PF00075">
    <property type="entry name" value="RNase_H"/>
    <property type="match status" value="1"/>
</dbReference>
<dbReference type="AlphaFoldDB" id="A0A212K0C4"/>
<dbReference type="NCBIfam" id="NF001236">
    <property type="entry name" value="PRK00203.1"/>
    <property type="match status" value="1"/>
</dbReference>
<dbReference type="HAMAP" id="MF_00042">
    <property type="entry name" value="RNase_H"/>
    <property type="match status" value="1"/>
</dbReference>
<feature type="domain" description="RNase H type-1" evidence="13">
    <location>
        <begin position="5"/>
        <end position="147"/>
    </location>
</feature>
<comment type="cofactor">
    <cofactor evidence="11">
        <name>Mg(2+)</name>
        <dbReference type="ChEBI" id="CHEBI:18420"/>
    </cofactor>
    <text evidence="11">Binds 1 Mg(2+) ion per subunit. May bind a second metal ion at a regulatory site, or after substrate binding.</text>
</comment>
<dbReference type="PANTHER" id="PTHR10642">
    <property type="entry name" value="RIBONUCLEASE H1"/>
    <property type="match status" value="1"/>
</dbReference>
<protein>
    <recommendedName>
        <fullName evidence="5 11">Ribonuclease H</fullName>
        <shortName evidence="11">RNase H</shortName>
        <ecNumber evidence="5 11">3.1.26.4</ecNumber>
    </recommendedName>
</protein>
<feature type="binding site" evidence="11">
    <location>
        <position position="74"/>
    </location>
    <ligand>
        <name>Mg(2+)</name>
        <dbReference type="ChEBI" id="CHEBI:18420"/>
        <label>1</label>
    </ligand>
</feature>
<comment type="similarity">
    <text evidence="3 11">Belongs to the RNase H family.</text>
</comment>
<dbReference type="SUPFAM" id="SSF53098">
    <property type="entry name" value="Ribonuclease H-like"/>
    <property type="match status" value="1"/>
</dbReference>